<organism evidence="1 2">
    <name type="scientific">Silvibacterium dinghuense</name>
    <dbReference type="NCBI Taxonomy" id="1560006"/>
    <lineage>
        <taxon>Bacteria</taxon>
        <taxon>Pseudomonadati</taxon>
        <taxon>Acidobacteriota</taxon>
        <taxon>Terriglobia</taxon>
        <taxon>Terriglobales</taxon>
        <taxon>Acidobacteriaceae</taxon>
        <taxon>Silvibacterium</taxon>
    </lineage>
</organism>
<dbReference type="RefSeq" id="WP_129209076.1">
    <property type="nucleotide sequence ID" value="NZ_BMGU01000005.1"/>
</dbReference>
<sequence>MDKVALLSEILAQNPSDAFARYGLAMEYASRGEVETSLAEFGHLLTEHPDYTAGYFMAAQTLAKAGRNDEARARLHEGIASAQRTGNQHALSEMQAMLDDLDLAG</sequence>
<comment type="caution">
    <text evidence="1">The sequence shown here is derived from an EMBL/GenBank/DDBJ whole genome shotgun (WGS) entry which is preliminary data.</text>
</comment>
<accession>A0A4Q1SB28</accession>
<gene>
    <name evidence="1" type="ORF">ESZ00_14700</name>
</gene>
<protein>
    <submittedName>
        <fullName evidence="1">Uncharacterized protein</fullName>
    </submittedName>
</protein>
<dbReference type="AlphaFoldDB" id="A0A4Q1SB28"/>
<dbReference type="Gene3D" id="1.25.40.10">
    <property type="entry name" value="Tetratricopeptide repeat domain"/>
    <property type="match status" value="1"/>
</dbReference>
<evidence type="ECO:0000313" key="1">
    <source>
        <dbReference type="EMBL" id="RXS94338.1"/>
    </source>
</evidence>
<dbReference type="Proteomes" id="UP000290253">
    <property type="component" value="Unassembled WGS sequence"/>
</dbReference>
<name>A0A4Q1SB28_9BACT</name>
<reference evidence="1 2" key="1">
    <citation type="journal article" date="2016" name="Int. J. Syst. Evol. Microbiol.">
        <title>Acidipila dinghuensis sp. nov., an acidobacterium isolated from forest soil.</title>
        <authorList>
            <person name="Jiang Y.W."/>
            <person name="Wang J."/>
            <person name="Chen M.H."/>
            <person name="Lv Y.Y."/>
            <person name="Qiu L.H."/>
        </authorList>
    </citation>
    <scope>NUCLEOTIDE SEQUENCE [LARGE SCALE GENOMIC DNA]</scope>
    <source>
        <strain evidence="1 2">DHOF10</strain>
    </source>
</reference>
<keyword evidence="2" id="KW-1185">Reference proteome</keyword>
<dbReference type="SUPFAM" id="SSF48452">
    <property type="entry name" value="TPR-like"/>
    <property type="match status" value="1"/>
</dbReference>
<dbReference type="EMBL" id="SDMK01000003">
    <property type="protein sequence ID" value="RXS94338.1"/>
    <property type="molecule type" value="Genomic_DNA"/>
</dbReference>
<dbReference type="Pfam" id="PF14559">
    <property type="entry name" value="TPR_19"/>
    <property type="match status" value="1"/>
</dbReference>
<evidence type="ECO:0000313" key="2">
    <source>
        <dbReference type="Proteomes" id="UP000290253"/>
    </source>
</evidence>
<dbReference type="OrthoDB" id="5521562at2"/>
<proteinExistence type="predicted"/>
<dbReference type="InterPro" id="IPR011990">
    <property type="entry name" value="TPR-like_helical_dom_sf"/>
</dbReference>